<proteinExistence type="predicted"/>
<organism evidence="1 2">
    <name type="scientific">Paenibacillus terrae (strain HPL-003)</name>
    <dbReference type="NCBI Taxonomy" id="985665"/>
    <lineage>
        <taxon>Bacteria</taxon>
        <taxon>Bacillati</taxon>
        <taxon>Bacillota</taxon>
        <taxon>Bacilli</taxon>
        <taxon>Bacillales</taxon>
        <taxon>Paenibacillaceae</taxon>
        <taxon>Paenibacillus</taxon>
    </lineage>
</organism>
<dbReference type="STRING" id="985665.HPL003_19185"/>
<evidence type="ECO:0008006" key="3">
    <source>
        <dbReference type="Google" id="ProtNLM"/>
    </source>
</evidence>
<name>G7W188_PAETH</name>
<evidence type="ECO:0000313" key="1">
    <source>
        <dbReference type="EMBL" id="AET60577.1"/>
    </source>
</evidence>
<dbReference type="Pfam" id="PF12784">
    <property type="entry name" value="PDDEXK_2"/>
    <property type="match status" value="1"/>
</dbReference>
<dbReference type="EMBL" id="CP003107">
    <property type="protein sequence ID" value="AET60577.1"/>
    <property type="molecule type" value="Genomic_DNA"/>
</dbReference>
<reference key="2">
    <citation type="submission" date="2011-11" db="EMBL/GenBank/DDBJ databases">
        <authorList>
            <person name="Shin S.H."/>
            <person name="Kim S."/>
            <person name="Kim J.Y."/>
        </authorList>
    </citation>
    <scope>NUCLEOTIDE SEQUENCE</scope>
    <source>
        <strain>HPL-003</strain>
    </source>
</reference>
<dbReference type="KEGG" id="pta:HPL003_19185"/>
<sequence>MSELLDPRNDFVFKRIFGSEDNKDVLLAFLIVLSRSQASRH</sequence>
<dbReference type="HOGENOM" id="CLU_3273845_0_0_9"/>
<reference evidence="2" key="1">
    <citation type="submission" date="2011-11" db="EMBL/GenBank/DDBJ databases">
        <title>Complete sequence of Paenibacillus terrae HPL-003.</title>
        <authorList>
            <person name="Shin S.H."/>
            <person name="Kim S."/>
            <person name="Kim J.Y."/>
        </authorList>
    </citation>
    <scope>NUCLEOTIDE SEQUENCE [LARGE SCALE GENOMIC DNA]</scope>
    <source>
        <strain evidence="2">HPL-003</strain>
    </source>
</reference>
<gene>
    <name evidence="1" type="ordered locus">HPL003_19185</name>
</gene>
<dbReference type="Proteomes" id="UP000005876">
    <property type="component" value="Chromosome"/>
</dbReference>
<protein>
    <recommendedName>
        <fullName evidence="3">PD-(D/E)XK nuclease family transposase</fullName>
    </recommendedName>
</protein>
<reference evidence="1 2" key="3">
    <citation type="journal article" date="2012" name="J. Bacteriol.">
        <title>Genome Sequence of Paenibacillus terrae HPL-003, a Xylanase-Producing Bacterium Isolated from Soil Found in Forest Residue.</title>
        <authorList>
            <person name="Shin S.H."/>
            <person name="Kim S."/>
            <person name="Kim J.Y."/>
            <person name="Song H.Y."/>
            <person name="Cho S.J."/>
            <person name="Kim D.R."/>
            <person name="Lee K.I."/>
            <person name="Lim H.K."/>
            <person name="Park N.J."/>
            <person name="Hwang I.T."/>
            <person name="Yang K.S."/>
        </authorList>
    </citation>
    <scope>NUCLEOTIDE SEQUENCE [LARGE SCALE GENOMIC DNA]</scope>
    <source>
        <strain evidence="1 2">HPL-003</strain>
    </source>
</reference>
<evidence type="ECO:0000313" key="2">
    <source>
        <dbReference type="Proteomes" id="UP000005876"/>
    </source>
</evidence>
<dbReference type="AlphaFoldDB" id="G7W188"/>
<accession>G7W188</accession>